<organism evidence="1 2">
    <name type="scientific">Sphingomonas aliaeris</name>
    <dbReference type="NCBI Taxonomy" id="2759526"/>
    <lineage>
        <taxon>Bacteria</taxon>
        <taxon>Pseudomonadati</taxon>
        <taxon>Pseudomonadota</taxon>
        <taxon>Alphaproteobacteria</taxon>
        <taxon>Sphingomonadales</taxon>
        <taxon>Sphingomonadaceae</taxon>
        <taxon>Sphingomonas</taxon>
    </lineage>
</organism>
<name>A0A974S470_9SPHN</name>
<evidence type="ECO:0000313" key="1">
    <source>
        <dbReference type="EMBL" id="QQV77308.1"/>
    </source>
</evidence>
<dbReference type="Gene3D" id="3.40.50.2300">
    <property type="match status" value="1"/>
</dbReference>
<evidence type="ECO:0008006" key="3">
    <source>
        <dbReference type="Google" id="ProtNLM"/>
    </source>
</evidence>
<dbReference type="RefSeq" id="WP_202093695.1">
    <property type="nucleotide sequence ID" value="NZ_CP061035.1"/>
</dbReference>
<protein>
    <recommendedName>
        <fullName evidence="3">Response regulator</fullName>
    </recommendedName>
</protein>
<gene>
    <name evidence="1" type="ORF">H5J25_00190</name>
</gene>
<evidence type="ECO:0000313" key="2">
    <source>
        <dbReference type="Proteomes" id="UP000595894"/>
    </source>
</evidence>
<sequence>MTVIDDDEDGCEEIMEILRDFDFVPSTVNGSFDDRVGDLVEAIEAQDPNFVICDNRLQARQMAQFHGVEVVKELVARRRPAMLLTMYGSPDRLMLRRSRFDVPVIVHRDAFDPERIGEYFETCWREIVDDPVDARRPHRSLIRIDSVTEGPVRQIDGVVPAWRPDHAVPIPIECIAEELRNRITAGTYLLGDVNIGTKHEDELFFHHVNEVAPPPSEGVR</sequence>
<dbReference type="EMBL" id="CP061035">
    <property type="protein sequence ID" value="QQV77308.1"/>
    <property type="molecule type" value="Genomic_DNA"/>
</dbReference>
<accession>A0A974S470</accession>
<dbReference type="KEGG" id="sari:H5J25_00190"/>
<dbReference type="Proteomes" id="UP000595894">
    <property type="component" value="Chromosome"/>
</dbReference>
<proteinExistence type="predicted"/>
<dbReference type="AlphaFoldDB" id="A0A974S470"/>
<keyword evidence="2" id="KW-1185">Reference proteome</keyword>
<reference evidence="2" key="1">
    <citation type="submission" date="2020-09" db="EMBL/GenBank/DDBJ databases">
        <title>Sphingomonas sp., a new species isolated from pork steak.</title>
        <authorList>
            <person name="Heidler von Heilborn D."/>
        </authorList>
    </citation>
    <scope>NUCLEOTIDE SEQUENCE [LARGE SCALE GENOMIC DNA]</scope>
</reference>